<sequence>MTSSVAAAAAQVVTYDGLPAAAGGAHALRVKNPADARARVATFLDACTQPAGPQRWGFQVATGGDPDASDGLRAVATERLGGPSRRTQTHTEWGVRDEAVDELLAALAAAGPQTTRYGAPLAALTQSVAVHLLDPGTGEPWSDLDPETFGGFAVDGYGRLLGASGVRATYGTSGSTLSLWLNLPADERLVPAAQHLQQHLPVKLSTKHWRRWAPTRAGDGYRSTKVTSPLVAV</sequence>
<protein>
    <submittedName>
        <fullName evidence="1">Uncharacterized protein</fullName>
    </submittedName>
</protein>
<dbReference type="OrthoDB" id="4479522at2"/>
<dbReference type="eggNOG" id="ENOG5030WB5">
    <property type="taxonomic scope" value="Bacteria"/>
</dbReference>
<evidence type="ECO:0000313" key="2">
    <source>
        <dbReference type="Proteomes" id="UP000000322"/>
    </source>
</evidence>
<keyword evidence="2" id="KW-1185">Reference proteome</keyword>
<dbReference type="KEGG" id="ske:Sked_19420"/>
<proteinExistence type="predicted"/>
<dbReference type="HOGENOM" id="CLU_1234224_0_0_11"/>
<name>D1BHE7_SANKS</name>
<gene>
    <name evidence="1" type="ordered locus">Sked_19420</name>
</gene>
<evidence type="ECO:0000313" key="1">
    <source>
        <dbReference type="EMBL" id="ACZ21867.1"/>
    </source>
</evidence>
<dbReference type="Proteomes" id="UP000000322">
    <property type="component" value="Chromosome"/>
</dbReference>
<accession>D1BHE7</accession>
<dbReference type="RefSeq" id="WP_012866936.1">
    <property type="nucleotide sequence ID" value="NC_013521.1"/>
</dbReference>
<reference evidence="1 2" key="1">
    <citation type="journal article" date="2009" name="Stand. Genomic Sci.">
        <title>Complete genome sequence of Sanguibacter keddieii type strain (ST-74).</title>
        <authorList>
            <person name="Ivanova N."/>
            <person name="Sikorski J."/>
            <person name="Sims D."/>
            <person name="Brettin T."/>
            <person name="Detter J.C."/>
            <person name="Han C."/>
            <person name="Lapidus A."/>
            <person name="Copeland A."/>
            <person name="Glavina Del Rio T."/>
            <person name="Nolan M."/>
            <person name="Chen F."/>
            <person name="Lucas S."/>
            <person name="Tice H."/>
            <person name="Cheng J.F."/>
            <person name="Bruce D."/>
            <person name="Goodwin L."/>
            <person name="Pitluck S."/>
            <person name="Pati A."/>
            <person name="Mavromatis K."/>
            <person name="Chen A."/>
            <person name="Palaniappan K."/>
            <person name="D'haeseleer P."/>
            <person name="Chain P."/>
            <person name="Bristow J."/>
            <person name="Eisen J.A."/>
            <person name="Markowitz V."/>
            <person name="Hugenholtz P."/>
            <person name="Goker M."/>
            <person name="Pukall R."/>
            <person name="Klenk H.P."/>
            <person name="Kyrpides N.C."/>
        </authorList>
    </citation>
    <scope>NUCLEOTIDE SEQUENCE [LARGE SCALE GENOMIC DNA]</scope>
    <source>
        <strain evidence="2">ATCC 51767 / DSM 10542 / NCFB 3025 / ST-74</strain>
    </source>
</reference>
<dbReference type="AlphaFoldDB" id="D1BHE7"/>
<dbReference type="STRING" id="446469.Sked_19420"/>
<organism evidence="1 2">
    <name type="scientific">Sanguibacter keddieii (strain ATCC 51767 / DSM 10542 / NCFB 3025 / ST-74)</name>
    <dbReference type="NCBI Taxonomy" id="446469"/>
    <lineage>
        <taxon>Bacteria</taxon>
        <taxon>Bacillati</taxon>
        <taxon>Actinomycetota</taxon>
        <taxon>Actinomycetes</taxon>
        <taxon>Micrococcales</taxon>
        <taxon>Sanguibacteraceae</taxon>
        <taxon>Sanguibacter</taxon>
    </lineage>
</organism>
<dbReference type="EMBL" id="CP001819">
    <property type="protein sequence ID" value="ACZ21867.1"/>
    <property type="molecule type" value="Genomic_DNA"/>
</dbReference>